<proteinExistence type="predicted"/>
<name>A0ABP9RRT7_9ACTN</name>
<dbReference type="EMBL" id="BAABJQ010000005">
    <property type="protein sequence ID" value="GAA5183830.1"/>
    <property type="molecule type" value="Genomic_DNA"/>
</dbReference>
<comment type="caution">
    <text evidence="3">The sequence shown here is derived from an EMBL/GenBank/DDBJ whole genome shotgun (WGS) entry which is preliminary data.</text>
</comment>
<evidence type="ECO:0000256" key="1">
    <source>
        <dbReference type="SAM" id="Coils"/>
    </source>
</evidence>
<organism evidence="3 4">
    <name type="scientific">Rugosimonospora acidiphila</name>
    <dbReference type="NCBI Taxonomy" id="556531"/>
    <lineage>
        <taxon>Bacteria</taxon>
        <taxon>Bacillati</taxon>
        <taxon>Actinomycetota</taxon>
        <taxon>Actinomycetes</taxon>
        <taxon>Micromonosporales</taxon>
        <taxon>Micromonosporaceae</taxon>
        <taxon>Rugosimonospora</taxon>
    </lineage>
</organism>
<keyword evidence="4" id="KW-1185">Reference proteome</keyword>
<gene>
    <name evidence="3" type="ORF">GCM10023322_24050</name>
</gene>
<dbReference type="RefSeq" id="WP_345628892.1">
    <property type="nucleotide sequence ID" value="NZ_BAABJQ010000005.1"/>
</dbReference>
<dbReference type="Proteomes" id="UP001501570">
    <property type="component" value="Unassembled WGS sequence"/>
</dbReference>
<evidence type="ECO:0008006" key="5">
    <source>
        <dbReference type="Google" id="ProtNLM"/>
    </source>
</evidence>
<feature type="compositionally biased region" description="Basic and acidic residues" evidence="2">
    <location>
        <begin position="334"/>
        <end position="344"/>
    </location>
</feature>
<feature type="coiled-coil region" evidence="1">
    <location>
        <begin position="298"/>
        <end position="325"/>
    </location>
</feature>
<protein>
    <recommendedName>
        <fullName evidence="5">Transposase</fullName>
    </recommendedName>
</protein>
<evidence type="ECO:0000313" key="3">
    <source>
        <dbReference type="EMBL" id="GAA5183830.1"/>
    </source>
</evidence>
<accession>A0ABP9RRT7</accession>
<evidence type="ECO:0000313" key="4">
    <source>
        <dbReference type="Proteomes" id="UP001501570"/>
    </source>
</evidence>
<feature type="region of interest" description="Disordered" evidence="2">
    <location>
        <begin position="169"/>
        <end position="280"/>
    </location>
</feature>
<reference evidence="4" key="1">
    <citation type="journal article" date="2019" name="Int. J. Syst. Evol. Microbiol.">
        <title>The Global Catalogue of Microorganisms (GCM) 10K type strain sequencing project: providing services to taxonomists for standard genome sequencing and annotation.</title>
        <authorList>
            <consortium name="The Broad Institute Genomics Platform"/>
            <consortium name="The Broad Institute Genome Sequencing Center for Infectious Disease"/>
            <person name="Wu L."/>
            <person name="Ma J."/>
        </authorList>
    </citation>
    <scope>NUCLEOTIDE SEQUENCE [LARGE SCALE GENOMIC DNA]</scope>
    <source>
        <strain evidence="4">JCM 18304</strain>
    </source>
</reference>
<feature type="compositionally biased region" description="Basic and acidic residues" evidence="2">
    <location>
        <begin position="266"/>
        <end position="280"/>
    </location>
</feature>
<keyword evidence="1" id="KW-0175">Coiled coil</keyword>
<evidence type="ECO:0000256" key="2">
    <source>
        <dbReference type="SAM" id="MobiDB-lite"/>
    </source>
</evidence>
<feature type="region of interest" description="Disordered" evidence="2">
    <location>
        <begin position="332"/>
        <end position="353"/>
    </location>
</feature>
<sequence length="353" mass="37392">MTGPPVPEPDLYELPPERFIAARDEAIARARTAGDRALAARLRTLRRPTVAAWLVNLVALRRPEQIGELLDLGTELGEAQRQLRGERLRELSARRRAAVAGVVAQARRLAVEAGRRPRDPLPLAEVEATLAAALADEQVAEAVRAGRLTRTAGYAGFGETLRPDLRIIDGGAGAAEPPEPPAEPAEAGEPAGRTPRRRAEPGDRAGTAGGTRRTEGPAEPARSSAAGRPNQTGKAVKTGPAEKAAKTGPAGERLDRAGPRGAASDQAERERARARAEAARSARIENAAAALRRAEGDERDAARALAALAAELDRVRERHAAAQLALREGRLRRRAAERDARRALGGEAPRAGQ</sequence>